<keyword evidence="3" id="KW-1185">Reference proteome</keyword>
<accession>A0A3M7LWS7</accession>
<evidence type="ECO:0000313" key="3">
    <source>
        <dbReference type="Proteomes" id="UP000265663"/>
    </source>
</evidence>
<reference evidence="2 3" key="1">
    <citation type="journal article" date="2014" name="PLoS ONE">
        <title>De novo Genome Assembly of the Fungal Plant Pathogen Pyrenophora semeniperda.</title>
        <authorList>
            <person name="Soliai M.M."/>
            <person name="Meyer S.E."/>
            <person name="Udall J.A."/>
            <person name="Elzinga D.E."/>
            <person name="Hermansen R.A."/>
            <person name="Bodily P.M."/>
            <person name="Hart A.A."/>
            <person name="Coleman C.E."/>
        </authorList>
    </citation>
    <scope>NUCLEOTIDE SEQUENCE [LARGE SCALE GENOMIC DNA]</scope>
    <source>
        <strain evidence="2 3">CCB06</strain>
        <tissue evidence="2">Mycelium</tissue>
    </source>
</reference>
<evidence type="ECO:0000256" key="1">
    <source>
        <dbReference type="SAM" id="MobiDB-lite"/>
    </source>
</evidence>
<sequence>MTDDRVAQLVFILRSILAENPTWVQRLGQIDISKGKFWVEFKFPDGPPLEYEKPGIELTDKLEWRKATRPVEFHHHHRLTRLLYPQAAASALYKDTTKKTRGLWNHFRAYMGWHQESKADTVEQLVQRIAADAQSSDTQPASTTPGPTSTSATDSQQPGISSSTVSIDGPPKDLSLLPDTKKMTLDLSQFRADFRKASRTSLAQPPRGVFSIIGLVEVHGDRAKGSFSVNAIYDPKKGTFFHVHAAAWNVTEHKQRPIGG</sequence>
<dbReference type="EMBL" id="KE747809">
    <property type="protein sequence ID" value="RMZ66703.1"/>
    <property type="molecule type" value="Genomic_DNA"/>
</dbReference>
<dbReference type="Proteomes" id="UP000265663">
    <property type="component" value="Unassembled WGS sequence"/>
</dbReference>
<dbReference type="AlphaFoldDB" id="A0A3M7LWS7"/>
<feature type="region of interest" description="Disordered" evidence="1">
    <location>
        <begin position="132"/>
        <end position="178"/>
    </location>
</feature>
<organism evidence="2 3">
    <name type="scientific">Pyrenophora seminiperda CCB06</name>
    <dbReference type="NCBI Taxonomy" id="1302712"/>
    <lineage>
        <taxon>Eukaryota</taxon>
        <taxon>Fungi</taxon>
        <taxon>Dikarya</taxon>
        <taxon>Ascomycota</taxon>
        <taxon>Pezizomycotina</taxon>
        <taxon>Dothideomycetes</taxon>
        <taxon>Pleosporomycetidae</taxon>
        <taxon>Pleosporales</taxon>
        <taxon>Pleosporineae</taxon>
        <taxon>Pleosporaceae</taxon>
        <taxon>Pyrenophora</taxon>
    </lineage>
</organism>
<dbReference type="OrthoDB" id="5316527at2759"/>
<gene>
    <name evidence="2" type="ORF">GMOD_00002063</name>
</gene>
<feature type="compositionally biased region" description="Polar residues" evidence="1">
    <location>
        <begin position="154"/>
        <end position="166"/>
    </location>
</feature>
<evidence type="ECO:0000313" key="2">
    <source>
        <dbReference type="EMBL" id="RMZ66703.1"/>
    </source>
</evidence>
<protein>
    <submittedName>
        <fullName evidence="2">Uncharacterized protein</fullName>
    </submittedName>
</protein>
<name>A0A3M7LWS7_9PLEO</name>
<proteinExistence type="predicted"/>
<feature type="compositionally biased region" description="Low complexity" evidence="1">
    <location>
        <begin position="138"/>
        <end position="153"/>
    </location>
</feature>